<reference evidence="2" key="1">
    <citation type="journal article" date="2016" name="Nat. Genet.">
        <title>The genome sequences of Arachis duranensis and Arachis ipaensis, the diploid ancestors of cultivated peanut.</title>
        <authorList>
            <person name="Bertioli D.J."/>
            <person name="Cannon S.B."/>
            <person name="Froenicke L."/>
            <person name="Huang G."/>
            <person name="Farmer A.D."/>
            <person name="Cannon E.K."/>
            <person name="Liu X."/>
            <person name="Gao D."/>
            <person name="Clevenger J."/>
            <person name="Dash S."/>
            <person name="Ren L."/>
            <person name="Moretzsohn M.C."/>
            <person name="Shirasawa K."/>
            <person name="Huang W."/>
            <person name="Vidigal B."/>
            <person name="Abernathy B."/>
            <person name="Chu Y."/>
            <person name="Niederhuth C.E."/>
            <person name="Umale P."/>
            <person name="Araujo A.C."/>
            <person name="Kozik A."/>
            <person name="Kim K.D."/>
            <person name="Burow M.D."/>
            <person name="Varshney R.K."/>
            <person name="Wang X."/>
            <person name="Zhang X."/>
            <person name="Barkley N."/>
            <person name="Guimaraes P.M."/>
            <person name="Isobe S."/>
            <person name="Guo B."/>
            <person name="Liao B."/>
            <person name="Stalker H.T."/>
            <person name="Schmitz R.J."/>
            <person name="Scheffler B.E."/>
            <person name="Leal-Bertioli S.C."/>
            <person name="Xun X."/>
            <person name="Jackson S.A."/>
            <person name="Michelmore R."/>
            <person name="Ozias-Akins P."/>
        </authorList>
    </citation>
    <scope>NUCLEOTIDE SEQUENCE [LARGE SCALE GENOMIC DNA]</scope>
    <source>
        <strain evidence="2">cv. V14167</strain>
    </source>
</reference>
<name>A0A6P4DDN7_ARADU</name>
<dbReference type="GeneID" id="107490240"/>
<dbReference type="Proteomes" id="UP000515211">
    <property type="component" value="Chromosome 5"/>
</dbReference>
<accession>A0A6P4DDN7</accession>
<organism evidence="2 3">
    <name type="scientific">Arachis duranensis</name>
    <name type="common">Wild peanut</name>
    <dbReference type="NCBI Taxonomy" id="130453"/>
    <lineage>
        <taxon>Eukaryota</taxon>
        <taxon>Viridiplantae</taxon>
        <taxon>Streptophyta</taxon>
        <taxon>Embryophyta</taxon>
        <taxon>Tracheophyta</taxon>
        <taxon>Spermatophyta</taxon>
        <taxon>Magnoliopsida</taxon>
        <taxon>eudicotyledons</taxon>
        <taxon>Gunneridae</taxon>
        <taxon>Pentapetalae</taxon>
        <taxon>rosids</taxon>
        <taxon>fabids</taxon>
        <taxon>Fabales</taxon>
        <taxon>Fabaceae</taxon>
        <taxon>Papilionoideae</taxon>
        <taxon>50 kb inversion clade</taxon>
        <taxon>dalbergioids sensu lato</taxon>
        <taxon>Dalbergieae</taxon>
        <taxon>Pterocarpus clade</taxon>
        <taxon>Arachis</taxon>
    </lineage>
</organism>
<dbReference type="PANTHER" id="PTHR32246">
    <property type="entry name" value="INGRESSION PROTEIN FIC1"/>
    <property type="match status" value="1"/>
</dbReference>
<evidence type="ECO:0000259" key="1">
    <source>
        <dbReference type="SMART" id="SM00239"/>
    </source>
</evidence>
<feature type="domain" description="C2" evidence="1">
    <location>
        <begin position="7"/>
        <end position="110"/>
    </location>
</feature>
<gene>
    <name evidence="3" type="primary">LOC107490240</name>
</gene>
<reference evidence="3" key="2">
    <citation type="submission" date="2025-08" db="UniProtKB">
        <authorList>
            <consortium name="RefSeq"/>
        </authorList>
    </citation>
    <scope>IDENTIFICATION</scope>
    <source>
        <tissue evidence="3">Whole plant</tissue>
    </source>
</reference>
<keyword evidence="2" id="KW-1185">Reference proteome</keyword>
<dbReference type="SMART" id="SM00239">
    <property type="entry name" value="C2"/>
    <property type="match status" value="1"/>
</dbReference>
<dbReference type="InterPro" id="IPR000008">
    <property type="entry name" value="C2_dom"/>
</dbReference>
<proteinExistence type="predicted"/>
<dbReference type="SUPFAM" id="SSF49562">
    <property type="entry name" value="C2 domain (Calcium/lipid-binding domain, CaLB)"/>
    <property type="match status" value="1"/>
</dbReference>
<protein>
    <submittedName>
        <fullName evidence="3">Uncharacterized protein LOC107490240</fullName>
    </submittedName>
</protein>
<dbReference type="AlphaFoldDB" id="A0A6P4DDN7"/>
<dbReference type="RefSeq" id="XP_015966490.1">
    <property type="nucleotide sequence ID" value="XM_016111004.3"/>
</dbReference>
<dbReference type="OrthoDB" id="884464at2759"/>
<dbReference type="PANTHER" id="PTHR32246:SF74">
    <property type="entry name" value="BON1-ASSOCIATED-LIKE PROTEIN"/>
    <property type="match status" value="1"/>
</dbReference>
<evidence type="ECO:0000313" key="3">
    <source>
        <dbReference type="RefSeq" id="XP_015966490.1"/>
    </source>
</evidence>
<sequence>MGLSSRTIEITVISGENVHVKEESYVVVRAESLKSCTTKSAKNTHIIINNNHTSSLISWNEKLLLEIPMHARSITFEVQCKNSRASSARPVGMARIAISDILLLGGSGFGSDSDVDNNVLSYRLRDWNGRRNGVIHFSVTTAKITAAVEEEVEPPVKGLVEDHMKKNNKNSNEVVLGVPLWWNYPNII</sequence>
<dbReference type="KEGG" id="adu:107490240"/>
<dbReference type="InterPro" id="IPR035892">
    <property type="entry name" value="C2_domain_sf"/>
</dbReference>
<dbReference type="Gene3D" id="2.60.40.150">
    <property type="entry name" value="C2 domain"/>
    <property type="match status" value="1"/>
</dbReference>
<evidence type="ECO:0000313" key="2">
    <source>
        <dbReference type="Proteomes" id="UP000515211"/>
    </source>
</evidence>